<proteinExistence type="inferred from homology"/>
<feature type="transmembrane region" description="Helical" evidence="9">
    <location>
        <begin position="41"/>
        <end position="60"/>
    </location>
</feature>
<dbReference type="AlphaFoldDB" id="A0A819BWF0"/>
<evidence type="ECO:0000256" key="1">
    <source>
        <dbReference type="ARBA" id="ARBA00004141"/>
    </source>
</evidence>
<keyword evidence="6 9" id="KW-0472">Membrane</keyword>
<dbReference type="InterPro" id="IPR024041">
    <property type="entry name" value="NH4_transpt_AmtB-like_dom"/>
</dbReference>
<feature type="compositionally biased region" description="Polar residues" evidence="8">
    <location>
        <begin position="192"/>
        <end position="211"/>
    </location>
</feature>
<gene>
    <name evidence="11" type="ORF">IZO911_LOCUS38492</name>
    <name evidence="12" type="ORF">KXQ929_LOCUS17498</name>
</gene>
<evidence type="ECO:0000256" key="7">
    <source>
        <dbReference type="ARBA" id="ARBA00023177"/>
    </source>
</evidence>
<dbReference type="GO" id="GO:0008519">
    <property type="term" value="F:ammonium channel activity"/>
    <property type="evidence" value="ECO:0007669"/>
    <property type="project" value="InterPro"/>
</dbReference>
<keyword evidence="5 9" id="KW-1133">Transmembrane helix</keyword>
<feature type="transmembrane region" description="Helical" evidence="9">
    <location>
        <begin position="66"/>
        <end position="86"/>
    </location>
</feature>
<comment type="subcellular location">
    <subcellularLocation>
        <location evidence="1">Membrane</location>
        <topology evidence="1">Multi-pass membrane protein</topology>
    </subcellularLocation>
</comment>
<evidence type="ECO:0000256" key="9">
    <source>
        <dbReference type="SAM" id="Phobius"/>
    </source>
</evidence>
<comment type="caution">
    <text evidence="12">The sequence shown here is derived from an EMBL/GenBank/DDBJ whole genome shotgun (WGS) entry which is preliminary data.</text>
</comment>
<evidence type="ECO:0000256" key="6">
    <source>
        <dbReference type="ARBA" id="ARBA00023136"/>
    </source>
</evidence>
<evidence type="ECO:0000313" key="13">
    <source>
        <dbReference type="Proteomes" id="UP000663868"/>
    </source>
</evidence>
<feature type="transmembrane region" description="Helical" evidence="9">
    <location>
        <begin position="133"/>
        <end position="157"/>
    </location>
</feature>
<feature type="transmembrane region" description="Helical" evidence="9">
    <location>
        <begin position="6"/>
        <end position="34"/>
    </location>
</feature>
<dbReference type="SUPFAM" id="SSF111352">
    <property type="entry name" value="Ammonium transporter"/>
    <property type="match status" value="1"/>
</dbReference>
<evidence type="ECO:0000256" key="5">
    <source>
        <dbReference type="ARBA" id="ARBA00022989"/>
    </source>
</evidence>
<evidence type="ECO:0000313" key="11">
    <source>
        <dbReference type="EMBL" id="CAF1382418.1"/>
    </source>
</evidence>
<accession>A0A819BWF0</accession>
<feature type="compositionally biased region" description="Low complexity" evidence="8">
    <location>
        <begin position="212"/>
        <end position="231"/>
    </location>
</feature>
<dbReference type="GO" id="GO:0005886">
    <property type="term" value="C:plasma membrane"/>
    <property type="evidence" value="ECO:0007669"/>
    <property type="project" value="TreeGrafter"/>
</dbReference>
<dbReference type="Pfam" id="PF00909">
    <property type="entry name" value="Ammonium_transp"/>
    <property type="match status" value="1"/>
</dbReference>
<organism evidence="12 13">
    <name type="scientific">Adineta steineri</name>
    <dbReference type="NCBI Taxonomy" id="433720"/>
    <lineage>
        <taxon>Eukaryota</taxon>
        <taxon>Metazoa</taxon>
        <taxon>Spiralia</taxon>
        <taxon>Gnathifera</taxon>
        <taxon>Rotifera</taxon>
        <taxon>Eurotatoria</taxon>
        <taxon>Bdelloidea</taxon>
        <taxon>Adinetida</taxon>
        <taxon>Adinetidae</taxon>
        <taxon>Adineta</taxon>
    </lineage>
</organism>
<evidence type="ECO:0000313" key="12">
    <source>
        <dbReference type="EMBL" id="CAF3808836.1"/>
    </source>
</evidence>
<dbReference type="PANTHER" id="PTHR43029:SF10">
    <property type="entry name" value="AMMONIUM TRANSPORTER MEP2"/>
    <property type="match status" value="1"/>
</dbReference>
<feature type="compositionally biased region" description="Polar residues" evidence="8">
    <location>
        <begin position="232"/>
        <end position="269"/>
    </location>
</feature>
<name>A0A819BWF0_9BILA</name>
<dbReference type="InterPro" id="IPR001905">
    <property type="entry name" value="Ammonium_transpt"/>
</dbReference>
<dbReference type="PANTHER" id="PTHR43029">
    <property type="entry name" value="AMMONIUM TRANSPORTER MEP2"/>
    <property type="match status" value="1"/>
</dbReference>
<keyword evidence="7" id="KW-0924">Ammonia transport</keyword>
<evidence type="ECO:0000256" key="2">
    <source>
        <dbReference type="ARBA" id="ARBA00005887"/>
    </source>
</evidence>
<feature type="domain" description="Ammonium transporter AmtB-like" evidence="10">
    <location>
        <begin position="15"/>
        <end position="182"/>
    </location>
</feature>
<dbReference type="EMBL" id="CAJOBB010001102">
    <property type="protein sequence ID" value="CAF3808836.1"/>
    <property type="molecule type" value="Genomic_DNA"/>
</dbReference>
<evidence type="ECO:0000256" key="4">
    <source>
        <dbReference type="ARBA" id="ARBA00022692"/>
    </source>
</evidence>
<protein>
    <recommendedName>
        <fullName evidence="10">Ammonium transporter AmtB-like domain-containing protein</fullName>
    </recommendedName>
</protein>
<keyword evidence="4 9" id="KW-0812">Transmembrane</keyword>
<dbReference type="EMBL" id="CAJNOE010001067">
    <property type="protein sequence ID" value="CAF1382418.1"/>
    <property type="molecule type" value="Genomic_DNA"/>
</dbReference>
<evidence type="ECO:0000259" key="10">
    <source>
        <dbReference type="Pfam" id="PF00909"/>
    </source>
</evidence>
<evidence type="ECO:0000256" key="8">
    <source>
        <dbReference type="SAM" id="MobiDB-lite"/>
    </source>
</evidence>
<dbReference type="InterPro" id="IPR029020">
    <property type="entry name" value="Ammonium/urea_transptr"/>
</dbReference>
<dbReference type="Gene3D" id="1.10.3430.10">
    <property type="entry name" value="Ammonium transporter AmtB like domains"/>
    <property type="match status" value="1"/>
</dbReference>
<reference evidence="12" key="1">
    <citation type="submission" date="2021-02" db="EMBL/GenBank/DDBJ databases">
        <authorList>
            <person name="Nowell W R."/>
        </authorList>
    </citation>
    <scope>NUCLEOTIDE SEQUENCE</scope>
</reference>
<feature type="transmembrane region" description="Helical" evidence="9">
    <location>
        <begin position="98"/>
        <end position="121"/>
    </location>
</feature>
<comment type="similarity">
    <text evidence="2">Belongs to the ammonia transporter channel (TC 1.A.11.2) family.</text>
</comment>
<keyword evidence="3" id="KW-0813">Transport</keyword>
<feature type="region of interest" description="Disordered" evidence="8">
    <location>
        <begin position="188"/>
        <end position="269"/>
    </location>
</feature>
<dbReference type="Proteomes" id="UP000663860">
    <property type="component" value="Unassembled WGS sequence"/>
</dbReference>
<sequence>MTCIFYFYFGGLASLALVNTYAAAAAGLVTWVIIDAIRGQVSVSGACIGPVIGLVGIIPACGFVQPGWALLFGIIPTIIIYFLLLYKHHLIFDDTLDVAVVNACGGIIGAFMTGLFCQLLSNPAGADRAFYEHPIQIVICLSIGFAATCTTAILISLKYTIGIRLSPDEELRGLDWIAHGEKWAQHDKPGQAITTTGIPVNKRQNPPYTIQNNWKPNRSSSRSRSIRKPNSLGQLRSTISQSRYNASQSQSQSDKNIQPSYTYNSSLPA</sequence>
<dbReference type="Proteomes" id="UP000663868">
    <property type="component" value="Unassembled WGS sequence"/>
</dbReference>
<evidence type="ECO:0000256" key="3">
    <source>
        <dbReference type="ARBA" id="ARBA00022448"/>
    </source>
</evidence>